<evidence type="ECO:0000313" key="3">
    <source>
        <dbReference type="Proteomes" id="UP000053573"/>
    </source>
</evidence>
<keyword evidence="1" id="KW-0472">Membrane</keyword>
<dbReference type="SUPFAM" id="SSF48452">
    <property type="entry name" value="TPR-like"/>
    <property type="match status" value="1"/>
</dbReference>
<accession>A0A0H1BJQ5</accession>
<dbReference type="STRING" id="2060906.A0A0H1BJQ5"/>
<dbReference type="Proteomes" id="UP000053573">
    <property type="component" value="Unassembled WGS sequence"/>
</dbReference>
<name>A0A0H1BJQ5_9EURO</name>
<dbReference type="OrthoDB" id="2017974at2759"/>
<proteinExistence type="predicted"/>
<feature type="transmembrane region" description="Helical" evidence="1">
    <location>
        <begin position="386"/>
        <end position="406"/>
    </location>
</feature>
<reference evidence="3" key="1">
    <citation type="journal article" date="2015" name="PLoS Genet.">
        <title>The dynamic genome and transcriptome of the human fungal pathogen Blastomyces and close relative Emmonsia.</title>
        <authorList>
            <person name="Munoz J.F."/>
            <person name="Gauthier G.M."/>
            <person name="Desjardins C.A."/>
            <person name="Gallo J.E."/>
            <person name="Holder J."/>
            <person name="Sullivan T.D."/>
            <person name="Marty A.J."/>
            <person name="Carmen J.C."/>
            <person name="Chen Z."/>
            <person name="Ding L."/>
            <person name="Gujja S."/>
            <person name="Magrini V."/>
            <person name="Misas E."/>
            <person name="Mitreva M."/>
            <person name="Priest M."/>
            <person name="Saif S."/>
            <person name="Whiston E.A."/>
            <person name="Young S."/>
            <person name="Zeng Q."/>
            <person name="Goldman W.E."/>
            <person name="Mardis E.R."/>
            <person name="Taylor J.W."/>
            <person name="McEwen J.G."/>
            <person name="Clay O.K."/>
            <person name="Klein B.S."/>
            <person name="Cuomo C.A."/>
        </authorList>
    </citation>
    <scope>NUCLEOTIDE SEQUENCE [LARGE SCALE GENOMIC DNA]</scope>
    <source>
        <strain evidence="3">UAMH 139</strain>
    </source>
</reference>
<keyword evidence="1" id="KW-1133">Transmembrane helix</keyword>
<keyword evidence="3" id="KW-1185">Reference proteome</keyword>
<feature type="transmembrane region" description="Helical" evidence="1">
    <location>
        <begin position="347"/>
        <end position="365"/>
    </location>
</feature>
<organism evidence="2 3">
    <name type="scientific">Blastomyces silverae</name>
    <dbReference type="NCBI Taxonomy" id="2060906"/>
    <lineage>
        <taxon>Eukaryota</taxon>
        <taxon>Fungi</taxon>
        <taxon>Dikarya</taxon>
        <taxon>Ascomycota</taxon>
        <taxon>Pezizomycotina</taxon>
        <taxon>Eurotiomycetes</taxon>
        <taxon>Eurotiomycetidae</taxon>
        <taxon>Onygenales</taxon>
        <taxon>Ajellomycetaceae</taxon>
        <taxon>Blastomyces</taxon>
    </lineage>
</organism>
<protein>
    <submittedName>
        <fullName evidence="2">Uncharacterized protein</fullName>
    </submittedName>
</protein>
<sequence>MSEDTIGELFPNSNQNAIISQPAIRPIPEEKLFNEIRGIYADLVMVEKKCLEIDHQSRLSSDLSPTQWQALISLHRTLLHEHHDFFLASQHPSARPTLRHLTVKYSMPARMWRHEIHSFLQILSQRLPAFIYLAYSAMSSLKGLGLVFEDTWIECLGDVARCRMVIEDSDREIWAGVGQYWYNKANGRTQRIRHHLAVLPRPNILQQLLFSTKSLADVAYPRNIISLLFPFFSSLISDPEPYQRSHISLPEDYHPSGLLWVSLTNSTGEAWTDHDMDLEYNVRYPIKSFRPRAVLNRLRALLAFLPRFFFTKLVKTHDGVRTVYKSISHSRRTAASTILRLPIGPKSASFLSFSMLLSYSFALPINQGEQIEEKHNDSYRLRADDIVLLSFSALCVPVCFLLGQRLGQPRTFGTSMVVFNIVNLLTSGDPLVSRVGHWVSLGLSFEFVAIFAALLAKRFRHITRSFAHTIPFLLVVWIVNYLLNQSSGPGGSGGEKSDSASQYLLSSVAFTLICWWKVAEWSVPISPTEAVNATKAMPIDMNRPFRN</sequence>
<comment type="caution">
    <text evidence="2">The sequence shown here is derived from an EMBL/GenBank/DDBJ whole genome shotgun (WGS) entry which is preliminary data.</text>
</comment>
<feature type="transmembrane region" description="Helical" evidence="1">
    <location>
        <begin position="435"/>
        <end position="454"/>
    </location>
</feature>
<keyword evidence="1" id="KW-0812">Transmembrane</keyword>
<dbReference type="EMBL" id="LDEV01001650">
    <property type="protein sequence ID" value="KLJ11277.1"/>
    <property type="molecule type" value="Genomic_DNA"/>
</dbReference>
<dbReference type="InterPro" id="IPR011990">
    <property type="entry name" value="TPR-like_helical_dom_sf"/>
</dbReference>
<dbReference type="AlphaFoldDB" id="A0A0H1BJQ5"/>
<evidence type="ECO:0000256" key="1">
    <source>
        <dbReference type="SAM" id="Phobius"/>
    </source>
</evidence>
<gene>
    <name evidence="2" type="ORF">EMPG_13450</name>
</gene>
<evidence type="ECO:0000313" key="2">
    <source>
        <dbReference type="EMBL" id="KLJ11277.1"/>
    </source>
</evidence>